<dbReference type="AlphaFoldDB" id="A0A2I0KII6"/>
<dbReference type="EMBL" id="PGOL01000560">
    <property type="protein sequence ID" value="PKI68332.1"/>
    <property type="molecule type" value="Genomic_DNA"/>
</dbReference>
<gene>
    <name evidence="1" type="ORF">CRG98_011240</name>
</gene>
<protein>
    <submittedName>
        <fullName evidence="1">Uncharacterized protein</fullName>
    </submittedName>
</protein>
<dbReference type="Proteomes" id="UP000233551">
    <property type="component" value="Unassembled WGS sequence"/>
</dbReference>
<accession>A0A2I0KII6</accession>
<evidence type="ECO:0000313" key="1">
    <source>
        <dbReference type="EMBL" id="PKI68332.1"/>
    </source>
</evidence>
<evidence type="ECO:0000313" key="2">
    <source>
        <dbReference type="Proteomes" id="UP000233551"/>
    </source>
</evidence>
<organism evidence="1 2">
    <name type="scientific">Punica granatum</name>
    <name type="common">Pomegranate</name>
    <dbReference type="NCBI Taxonomy" id="22663"/>
    <lineage>
        <taxon>Eukaryota</taxon>
        <taxon>Viridiplantae</taxon>
        <taxon>Streptophyta</taxon>
        <taxon>Embryophyta</taxon>
        <taxon>Tracheophyta</taxon>
        <taxon>Spermatophyta</taxon>
        <taxon>Magnoliopsida</taxon>
        <taxon>eudicotyledons</taxon>
        <taxon>Gunneridae</taxon>
        <taxon>Pentapetalae</taxon>
        <taxon>rosids</taxon>
        <taxon>malvids</taxon>
        <taxon>Myrtales</taxon>
        <taxon>Lythraceae</taxon>
        <taxon>Punica</taxon>
    </lineage>
</organism>
<sequence length="102" mass="11633">MGRRNPDYGSTDECPVFLNGRRELGTLYVEDSATWVLECDGGLEEIPIDVSGGQQRNISHECSNIVAVDWAQRRPYASNLLEWWCDSVEAWTGKRVRHPLPR</sequence>
<keyword evidence="2" id="KW-1185">Reference proteome</keyword>
<proteinExistence type="predicted"/>
<comment type="caution">
    <text evidence="1">The sequence shown here is derived from an EMBL/GenBank/DDBJ whole genome shotgun (WGS) entry which is preliminary data.</text>
</comment>
<name>A0A2I0KII6_PUNGR</name>
<reference evidence="1 2" key="1">
    <citation type="submission" date="2017-11" db="EMBL/GenBank/DDBJ databases">
        <title>De-novo sequencing of pomegranate (Punica granatum L.) genome.</title>
        <authorList>
            <person name="Akparov Z."/>
            <person name="Amiraslanov A."/>
            <person name="Hajiyeva S."/>
            <person name="Abbasov M."/>
            <person name="Kaur K."/>
            <person name="Hamwieh A."/>
            <person name="Solovyev V."/>
            <person name="Salamov A."/>
            <person name="Braich B."/>
            <person name="Kosarev P."/>
            <person name="Mahmoud A."/>
            <person name="Hajiyev E."/>
            <person name="Babayeva S."/>
            <person name="Izzatullayeva V."/>
            <person name="Mammadov A."/>
            <person name="Mammadov A."/>
            <person name="Sharifova S."/>
            <person name="Ojaghi J."/>
            <person name="Eynullazada K."/>
            <person name="Bayramov B."/>
            <person name="Abdulazimova A."/>
            <person name="Shahmuradov I."/>
        </authorList>
    </citation>
    <scope>NUCLEOTIDE SEQUENCE [LARGE SCALE GENOMIC DNA]</scope>
    <source>
        <strain evidence="2">cv. AG2017</strain>
        <tissue evidence="1">Leaf</tissue>
    </source>
</reference>